<evidence type="ECO:0000313" key="1">
    <source>
        <dbReference type="EMBL" id="KAJ9127458.1"/>
    </source>
</evidence>
<sequence length="2005" mass="218267">MSSPFPRPPGSGIPLTSPANSNLGLPSSPRNAGSLPSQQPIIDPLALDASSRERLGQRDGRGADEAEDEDMVPRRRRAGPRDVREYDDVRRVKDVTAEKVMESFGMFLENFSDDIDLPADTPASQRTTTNHTTDGFYVEQIKAMKDFDLTTLYVDFSHVLEREEVLARAIRAQYYRFLPYLRRAVQALVRKYAPTYLYIGTVGGGTATNSTGGSNASSSSSLTTREFNIAFYNLPLVNSIRDLKMDKIGQLMSISGTVTRTSEVRPELVLGSFTCEECNFVINDVEQQFKYTEPVMCQNSTCNNRTNWKLNIDTSKFSDWQKVRIQENANEIPTGSMPRSLDVILRSEIVERAKAGDKSIFTGSFIVVPDVSQLGLPGVNAEMMRQNAGGGRGGEAGGIAAQGVTGLKALGVRDLLYKTAFLGCMVQQADGRTASLAGGNESGEEDQEEFLQSLTDAEVDELKAMVNTDHIYQRLVGSIAPTVYGHEIVKKGILLQLMGGVHKQTAEGINLRGDINVCIVGDPSTSKSQFLKYVCGFLPRAVYTSGKASSAAGLTAAVVRDEESGEFTIEAGALMLADNGICAIDEFDKMDISDQVAIHEAMEQQTISIAKAGIQATLNARTSILAAANPIGGRYNRKMSLRANVAMSAPIMSRFDLFFVVLDECNETVDLNIAQHIVNVHRFRDAAIAPEYSTEALQRYIRYCRTFKPKLTPRASTVLVDKYRSLRQDDTGGPGKNSYRITVRQLESMIRLSEAIARANCSTEITANMVREAYALLKQSIIHVEQDDIDFEEEDEELAEIAGMTIGGHDGDVQMDGAPADGNGDESQRPDSNNASSLLHRDTSPSGAQTPGATGDGSPGARGQTAGSRNGTPVPALAATAPKKKKLRITCDVLHLSEVERETGQGVNRDDLITWYLEQKESQFESIEELENEKELIGKALTKLAKDKYLLELRGAPDQDLLTTAESEASGANGTQDNKIHYVVPCFYTLSSATPIRMPSHYPINSSSLGFTSSISSTAVGSSAFVGGSSSYTRTATGAYANGNGASYSGKDYEALGKLQDVVWSDEEEEPECPLCMEELDPSDVHFKPCVCGYQICRFCHHHILTDSNGLCPACRRSYREQKIEFRPVDPEEMKRLQQAKQLKQKVNKQLETLGRLQYRDVRILVKNMIYVTGMKMMGEGTEEFLSILRSNDYFGQYGKIAKVFLRKGPSTSDPTSGSIESSSDSDELGIYITYLRREDASRAIATLDGVSAPGNPGKTLKVTYGSTKYCLSWLRGVKCDEGSACLGAHDWAAENDTFTRKDMTTLQQAIKNSGTNMDIMMQREQRSTPKPTSSGSSSKANKAMEEPLDSSALPRTAHWAARPAPAPSPSPLLSNATVATSSIPPKRPKAKVLSLSSNGAKPTLTTLGSSSKLRATTTTTIPSISEDAHSSITVASSETRNTRSSRSPSATFEEPAVVEAPSRKTVKTERLSPAPTSVSARSSDDIASSSTRSPSPLSDVSQHIPKMEDNLAAVDTQETIQAARDDAEMVELELQNQPHDHQAVAEPIIASGPPPGLAMTPQEPYVPPPPNVPVVLLPQPPTQEQYQPSVQAQAMMDDVISRREGLTPIFTVQSPYPDFEDLLAPFADGEFEYKLDVEMIMEVDDTPLPMTGVDDLLSLSNKMDGIRKTASYQGPFDPFVENQLYDAVQAMSGATAGGDAKTSRFSFAKGSGYEGQPKILLASSADYPIATSSSRSPSEKHAVPPSLNYQYFLNKENLVSSTPPPRSALPYSLGVSSPGPNNAIPRTRTPTLAPPPPPPGLGMPQQQALQHPSFPAYQNLNGAQQQLRTRDQQTLNQQQHQLLSSLRDFHQPYAPDRRTASPSLVQALRGGNVNAPYNGREMYTPSGESFPIQDPAVMAVRSGYLTGDAQQHQQRQSGHRNQLLEQFSLPFDPSSPYPQQQQLTGYANGAHQSNQSQSAQQDMTLNARSLQLMHDQMNAMAANGNNGRATPRSASRQAMSGRVY</sequence>
<protein>
    <submittedName>
        <fullName evidence="1">Uncharacterized protein</fullName>
    </submittedName>
</protein>
<dbReference type="EMBL" id="JASBWV010000002">
    <property type="protein sequence ID" value="KAJ9127458.1"/>
    <property type="molecule type" value="Genomic_DNA"/>
</dbReference>
<gene>
    <name evidence="1" type="ORF">QFC24_000866</name>
</gene>
<reference evidence="1" key="1">
    <citation type="submission" date="2023-04" db="EMBL/GenBank/DDBJ databases">
        <title>Draft Genome sequencing of Naganishia species isolated from polar environments using Oxford Nanopore Technology.</title>
        <authorList>
            <person name="Leo P."/>
            <person name="Venkateswaran K."/>
        </authorList>
    </citation>
    <scope>NUCLEOTIDE SEQUENCE</scope>
    <source>
        <strain evidence="1">DBVPG 5303</strain>
    </source>
</reference>
<evidence type="ECO:0000313" key="2">
    <source>
        <dbReference type="Proteomes" id="UP001234202"/>
    </source>
</evidence>
<keyword evidence="2" id="KW-1185">Reference proteome</keyword>
<organism evidence="1 2">
    <name type="scientific">Naganishia onofrii</name>
    <dbReference type="NCBI Taxonomy" id="1851511"/>
    <lineage>
        <taxon>Eukaryota</taxon>
        <taxon>Fungi</taxon>
        <taxon>Dikarya</taxon>
        <taxon>Basidiomycota</taxon>
        <taxon>Agaricomycotina</taxon>
        <taxon>Tremellomycetes</taxon>
        <taxon>Filobasidiales</taxon>
        <taxon>Filobasidiaceae</taxon>
        <taxon>Naganishia</taxon>
    </lineage>
</organism>
<proteinExistence type="predicted"/>
<dbReference type="Proteomes" id="UP001234202">
    <property type="component" value="Unassembled WGS sequence"/>
</dbReference>
<accession>A0ACC2XUZ8</accession>
<comment type="caution">
    <text evidence="1">The sequence shown here is derived from an EMBL/GenBank/DDBJ whole genome shotgun (WGS) entry which is preliminary data.</text>
</comment>
<name>A0ACC2XUZ8_9TREE</name>